<proteinExistence type="predicted"/>
<accession>A0A0C2C964</accession>
<dbReference type="OrthoDB" id="5787439at2759"/>
<evidence type="ECO:0008006" key="3">
    <source>
        <dbReference type="Google" id="ProtNLM"/>
    </source>
</evidence>
<name>A0A0C2C964_9BILA</name>
<evidence type="ECO:0000313" key="2">
    <source>
        <dbReference type="Proteomes" id="UP000054047"/>
    </source>
</evidence>
<keyword evidence="2" id="KW-1185">Reference proteome</keyword>
<protein>
    <recommendedName>
        <fullName evidence="3">SCP domain-containing protein</fullName>
    </recommendedName>
</protein>
<dbReference type="Gene3D" id="3.40.33.10">
    <property type="entry name" value="CAP"/>
    <property type="match status" value="1"/>
</dbReference>
<evidence type="ECO:0000313" key="1">
    <source>
        <dbReference type="EMBL" id="KIH52828.1"/>
    </source>
</evidence>
<reference evidence="1 2" key="1">
    <citation type="submission" date="2013-12" db="EMBL/GenBank/DDBJ databases">
        <title>Draft genome of the parsitic nematode Ancylostoma duodenale.</title>
        <authorList>
            <person name="Mitreva M."/>
        </authorList>
    </citation>
    <scope>NUCLEOTIDE SEQUENCE [LARGE SCALE GENOMIC DNA]</scope>
    <source>
        <strain evidence="1 2">Zhejiang</strain>
    </source>
</reference>
<dbReference type="Proteomes" id="UP000054047">
    <property type="component" value="Unassembled WGS sequence"/>
</dbReference>
<organism evidence="1 2">
    <name type="scientific">Ancylostoma duodenale</name>
    <dbReference type="NCBI Taxonomy" id="51022"/>
    <lineage>
        <taxon>Eukaryota</taxon>
        <taxon>Metazoa</taxon>
        <taxon>Ecdysozoa</taxon>
        <taxon>Nematoda</taxon>
        <taxon>Chromadorea</taxon>
        <taxon>Rhabditida</taxon>
        <taxon>Rhabditina</taxon>
        <taxon>Rhabditomorpha</taxon>
        <taxon>Strongyloidea</taxon>
        <taxon>Ancylostomatidae</taxon>
        <taxon>Ancylostomatinae</taxon>
        <taxon>Ancylostoma</taxon>
    </lineage>
</organism>
<dbReference type="EMBL" id="KN742702">
    <property type="protein sequence ID" value="KIH52828.1"/>
    <property type="molecule type" value="Genomic_DNA"/>
</dbReference>
<dbReference type="AlphaFoldDB" id="A0A0C2C964"/>
<sequence>MANGKTLRFACGYKSDCNGNDLHISCIYNLMGGYPHSVLYETGKMCTKNKDCTTYERSTCDPISHLCVFSGTPPPPAEADAIDYANSCELKKSAEKDRKGFGENVYVYPAPNADPVEAFEAVS</sequence>
<dbReference type="InterPro" id="IPR035940">
    <property type="entry name" value="CAP_sf"/>
</dbReference>
<gene>
    <name evidence="1" type="ORF">ANCDUO_17062</name>
</gene>